<dbReference type="InterPro" id="IPR036514">
    <property type="entry name" value="SGNH_hydro_sf"/>
</dbReference>
<evidence type="ECO:0000313" key="3">
    <source>
        <dbReference type="EMBL" id="HJD30602.1"/>
    </source>
</evidence>
<evidence type="ECO:0000256" key="1">
    <source>
        <dbReference type="ARBA" id="ARBA00022801"/>
    </source>
</evidence>
<dbReference type="InterPro" id="IPR005181">
    <property type="entry name" value="SASA"/>
</dbReference>
<comment type="caution">
    <text evidence="3">The sequence shown here is derived from an EMBL/GenBank/DDBJ whole genome shotgun (WGS) entry which is preliminary data.</text>
</comment>
<dbReference type="AlphaFoldDB" id="A0A9D2QWR4"/>
<dbReference type="Pfam" id="PF03629">
    <property type="entry name" value="SASA"/>
    <property type="match status" value="1"/>
</dbReference>
<protein>
    <submittedName>
        <fullName evidence="3">Sialate O-acetylesterase</fullName>
    </submittedName>
</protein>
<sequence length="277" mass="30682">MTQTPYYLTRPDGPADLFLFLGQSNMAGRGVTCLRFPQSAPACLPGAGWEFRAVSDPHRLYPATEPFGIWENRPGGIFEPGMKTGSMAVSFMNAYFQETRTPVIGISASKGGSAIREWQPGSPFLEDAFLRLRTAEGFFRSEGIAIRRRFVLWCQGETDGDLGTPPDIYEKDFLRMLDALLSSGIEHLFLIRIGRYNALPETGRGPEAPFPDYAPIRNAQERLALTCPKASMVSRLFAGMRAQGLMKDAFHYYQHAYNLVGADAGHHAGKYAMGRLS</sequence>
<dbReference type="SUPFAM" id="SSF52266">
    <property type="entry name" value="SGNH hydrolase"/>
    <property type="match status" value="1"/>
</dbReference>
<reference evidence="3" key="2">
    <citation type="submission" date="2021-04" db="EMBL/GenBank/DDBJ databases">
        <authorList>
            <person name="Gilroy R."/>
        </authorList>
    </citation>
    <scope>NUCLEOTIDE SEQUENCE</scope>
    <source>
        <strain evidence="3">ChiHjej8B7-25341</strain>
    </source>
</reference>
<organism evidence="3 4">
    <name type="scientific">Candidatus Eisenbergiella stercorigallinarum</name>
    <dbReference type="NCBI Taxonomy" id="2838557"/>
    <lineage>
        <taxon>Bacteria</taxon>
        <taxon>Bacillati</taxon>
        <taxon>Bacillota</taxon>
        <taxon>Clostridia</taxon>
        <taxon>Lachnospirales</taxon>
        <taxon>Lachnospiraceae</taxon>
        <taxon>Eisenbergiella</taxon>
    </lineage>
</organism>
<accession>A0A9D2QWR4</accession>
<proteinExistence type="predicted"/>
<evidence type="ECO:0000313" key="4">
    <source>
        <dbReference type="Proteomes" id="UP000823851"/>
    </source>
</evidence>
<gene>
    <name evidence="3" type="ORF">H9912_01535</name>
</gene>
<dbReference type="Gene3D" id="3.40.50.1110">
    <property type="entry name" value="SGNH hydrolase"/>
    <property type="match status" value="1"/>
</dbReference>
<dbReference type="Proteomes" id="UP000823851">
    <property type="component" value="Unassembled WGS sequence"/>
</dbReference>
<keyword evidence="1" id="KW-0378">Hydrolase</keyword>
<evidence type="ECO:0000259" key="2">
    <source>
        <dbReference type="Pfam" id="PF03629"/>
    </source>
</evidence>
<reference evidence="3" key="1">
    <citation type="journal article" date="2021" name="PeerJ">
        <title>Extensive microbial diversity within the chicken gut microbiome revealed by metagenomics and culture.</title>
        <authorList>
            <person name="Gilroy R."/>
            <person name="Ravi A."/>
            <person name="Getino M."/>
            <person name="Pursley I."/>
            <person name="Horton D.L."/>
            <person name="Alikhan N.F."/>
            <person name="Baker D."/>
            <person name="Gharbi K."/>
            <person name="Hall N."/>
            <person name="Watson M."/>
            <person name="Adriaenssens E.M."/>
            <person name="Foster-Nyarko E."/>
            <person name="Jarju S."/>
            <person name="Secka A."/>
            <person name="Antonio M."/>
            <person name="Oren A."/>
            <person name="Chaudhuri R.R."/>
            <person name="La Ragione R."/>
            <person name="Hildebrand F."/>
            <person name="Pallen M.J."/>
        </authorList>
    </citation>
    <scope>NUCLEOTIDE SEQUENCE</scope>
    <source>
        <strain evidence="3">ChiHjej8B7-25341</strain>
    </source>
</reference>
<dbReference type="GO" id="GO:0016787">
    <property type="term" value="F:hydrolase activity"/>
    <property type="evidence" value="ECO:0007669"/>
    <property type="project" value="UniProtKB-KW"/>
</dbReference>
<dbReference type="EMBL" id="DWUW01000045">
    <property type="protein sequence ID" value="HJD30602.1"/>
    <property type="molecule type" value="Genomic_DNA"/>
</dbReference>
<feature type="domain" description="Sialate O-acetylesterase" evidence="2">
    <location>
        <begin position="15"/>
        <end position="183"/>
    </location>
</feature>
<name>A0A9D2QWR4_9FIRM</name>